<dbReference type="PANTHER" id="PTHR43530:SF1">
    <property type="entry name" value="QUEUINE TRNA-RIBOSYLTRANSFERASE CATALYTIC SUBUNIT 1"/>
    <property type="match status" value="1"/>
</dbReference>
<sequence>MKENISSPCSEVHMMQNELNGRNLSPSQVHSFFSKPWQLGEPPLIFDLIQKDKRARCGRIRLPHGIVETPIFMPVGTHGAIKGLTSAQMESLGCTIMLANTYHLANRPGPTILEKAKGLHSFMSWSRNLLTDSGGFQMVSLLKLAEITENGVTFASPVDGSKMLMTPEKSIEMQNIIGADIIMALDDVVPSTHPDKERVEEATHRTTRWLDRCIRAHSRPNDQVIFGIVQGGLHKDLRQISLDQLKKRNLYGYAIGGVSGGEAKESFCKVIDQCTQSGTGLPSEKPRYVMGVGYPVDIVVCVAMGCDMFDCVYPCRTARFGTALTNKGTVKSPMRLTLQKYAMDHRSIDENCQCYTCANYTRAFLHNSIGKAPAASHLMTLHNIYYMMDLCQRMRTAIREQKFEAFVRSFIREYFDCFDLTDAPLLTNATPVSSLAQKGSDQDLCNGNNASRPNSDEVPRKFKNNIPDW</sequence>
<keyword evidence="4" id="KW-0479">Metal-binding</keyword>
<dbReference type="PANTHER" id="PTHR43530">
    <property type="entry name" value="QUEUINE TRNA-RIBOSYLTRANSFERASE CATALYTIC SUBUNIT 1"/>
    <property type="match status" value="1"/>
</dbReference>
<dbReference type="EC" id="2.4.2.64" evidence="6"/>
<organism evidence="9 10">
    <name type="scientific">Cardiosporidium cionae</name>
    <dbReference type="NCBI Taxonomy" id="476202"/>
    <lineage>
        <taxon>Eukaryota</taxon>
        <taxon>Sar</taxon>
        <taxon>Alveolata</taxon>
        <taxon>Apicomplexa</taxon>
        <taxon>Aconoidasida</taxon>
        <taxon>Nephromycida</taxon>
        <taxon>Cardiosporidium</taxon>
    </lineage>
</organism>
<reference evidence="9 10" key="1">
    <citation type="journal article" date="2020" name="bioRxiv">
        <title>Metabolic contributions of an alphaproteobacterial endosymbiont in the apicomplexan Cardiosporidium cionae.</title>
        <authorList>
            <person name="Hunter E.S."/>
            <person name="Paight C.J."/>
            <person name="Lane C.E."/>
        </authorList>
    </citation>
    <scope>NUCLEOTIDE SEQUENCE [LARGE SCALE GENOMIC DNA]</scope>
    <source>
        <strain evidence="9">ESH_2018</strain>
    </source>
</reference>
<dbReference type="InterPro" id="IPR002616">
    <property type="entry name" value="tRNA_ribo_trans-like"/>
</dbReference>
<feature type="domain" description="tRNA-guanine(15) transglycosylase-like" evidence="8">
    <location>
        <begin position="53"/>
        <end position="414"/>
    </location>
</feature>
<keyword evidence="2" id="KW-0808">Transferase</keyword>
<keyword evidence="5" id="KW-0862">Zinc</keyword>
<dbReference type="HAMAP" id="MF_00168">
    <property type="entry name" value="Q_tRNA_Tgt"/>
    <property type="match status" value="1"/>
</dbReference>
<evidence type="ECO:0000256" key="5">
    <source>
        <dbReference type="ARBA" id="ARBA00022833"/>
    </source>
</evidence>
<evidence type="ECO:0000313" key="10">
    <source>
        <dbReference type="Proteomes" id="UP000823046"/>
    </source>
</evidence>
<protein>
    <recommendedName>
        <fullName evidence="6">tRNA-guanosine(34) queuine transglycosylase</fullName>
        <ecNumber evidence="6">2.4.2.64</ecNumber>
    </recommendedName>
</protein>
<dbReference type="NCBIfam" id="TIGR00449">
    <property type="entry name" value="tgt_general"/>
    <property type="match status" value="1"/>
</dbReference>
<evidence type="ECO:0000313" key="9">
    <source>
        <dbReference type="EMBL" id="KAF8820074.1"/>
    </source>
</evidence>
<keyword evidence="3" id="KW-0819">tRNA processing</keyword>
<evidence type="ECO:0000256" key="4">
    <source>
        <dbReference type="ARBA" id="ARBA00022723"/>
    </source>
</evidence>
<dbReference type="Gene3D" id="3.20.20.105">
    <property type="entry name" value="Queuine tRNA-ribosyltransferase-like"/>
    <property type="match status" value="1"/>
</dbReference>
<dbReference type="Proteomes" id="UP000823046">
    <property type="component" value="Unassembled WGS sequence"/>
</dbReference>
<dbReference type="InterPro" id="IPR036511">
    <property type="entry name" value="TGT-like_sf"/>
</dbReference>
<evidence type="ECO:0000256" key="3">
    <source>
        <dbReference type="ARBA" id="ARBA00022694"/>
    </source>
</evidence>
<keyword evidence="10" id="KW-1185">Reference proteome</keyword>
<accession>A0ABQ7J7V0</accession>
<keyword evidence="1" id="KW-0328">Glycosyltransferase</keyword>
<evidence type="ECO:0000259" key="8">
    <source>
        <dbReference type="Pfam" id="PF01702"/>
    </source>
</evidence>
<evidence type="ECO:0000256" key="1">
    <source>
        <dbReference type="ARBA" id="ARBA00022676"/>
    </source>
</evidence>
<dbReference type="Pfam" id="PF01702">
    <property type="entry name" value="TGT"/>
    <property type="match status" value="1"/>
</dbReference>
<feature type="region of interest" description="Disordered" evidence="7">
    <location>
        <begin position="437"/>
        <end position="469"/>
    </location>
</feature>
<dbReference type="EMBL" id="JADAQX010000491">
    <property type="protein sequence ID" value="KAF8820074.1"/>
    <property type="molecule type" value="Genomic_DNA"/>
</dbReference>
<evidence type="ECO:0000256" key="2">
    <source>
        <dbReference type="ARBA" id="ARBA00022679"/>
    </source>
</evidence>
<dbReference type="InterPro" id="IPR004803">
    <property type="entry name" value="TGT"/>
</dbReference>
<evidence type="ECO:0000256" key="7">
    <source>
        <dbReference type="SAM" id="MobiDB-lite"/>
    </source>
</evidence>
<dbReference type="NCBIfam" id="TIGR00430">
    <property type="entry name" value="Q_tRNA_tgt"/>
    <property type="match status" value="1"/>
</dbReference>
<proteinExistence type="inferred from homology"/>
<feature type="non-terminal residue" evidence="9">
    <location>
        <position position="469"/>
    </location>
</feature>
<feature type="compositionally biased region" description="Polar residues" evidence="7">
    <location>
        <begin position="437"/>
        <end position="453"/>
    </location>
</feature>
<gene>
    <name evidence="9" type="ORF">IE077_003614</name>
</gene>
<name>A0ABQ7J7V0_9APIC</name>
<evidence type="ECO:0000256" key="6">
    <source>
        <dbReference type="ARBA" id="ARBA00024223"/>
    </source>
</evidence>
<comment type="caution">
    <text evidence="9">The sequence shown here is derived from an EMBL/GenBank/DDBJ whole genome shotgun (WGS) entry which is preliminary data.</text>
</comment>
<dbReference type="SUPFAM" id="SSF51713">
    <property type="entry name" value="tRNA-guanine transglycosylase"/>
    <property type="match status" value="1"/>
</dbReference>